<reference evidence="1" key="1">
    <citation type="journal article" date="2015" name="Nature">
        <title>Complex archaea that bridge the gap between prokaryotes and eukaryotes.</title>
        <authorList>
            <person name="Spang A."/>
            <person name="Saw J.H."/>
            <person name="Jorgensen S.L."/>
            <person name="Zaremba-Niedzwiedzka K."/>
            <person name="Martijn J."/>
            <person name="Lind A.E."/>
            <person name="van Eijk R."/>
            <person name="Schleper C."/>
            <person name="Guy L."/>
            <person name="Ettema T.J."/>
        </authorList>
    </citation>
    <scope>NUCLEOTIDE SEQUENCE</scope>
</reference>
<accession>A0A0F9MMQ2</accession>
<sequence length="166" mass="19343">MKQTNYEVDKPDSYFKKIVHADGGSFTEPPKYRPHDAYFVVVDTTGNYIKFNRDLGNLWSGLAEYESIKWCVENIKERPLKIYNDCITAMAWARKGSSETSKFRVSPLNLEDVTLWHLSNNLADQWIDANHSPKESKEFYIKRHRDICGVRGHLCRKRDKSPPLFA</sequence>
<comment type="caution">
    <text evidence="1">The sequence shown here is derived from an EMBL/GenBank/DDBJ whole genome shotgun (WGS) entry which is preliminary data.</text>
</comment>
<dbReference type="AlphaFoldDB" id="A0A0F9MMQ2"/>
<organism evidence="1">
    <name type="scientific">marine sediment metagenome</name>
    <dbReference type="NCBI Taxonomy" id="412755"/>
    <lineage>
        <taxon>unclassified sequences</taxon>
        <taxon>metagenomes</taxon>
        <taxon>ecological metagenomes</taxon>
    </lineage>
</organism>
<protein>
    <recommendedName>
        <fullName evidence="2">RNase H type-1 domain-containing protein</fullName>
    </recommendedName>
</protein>
<evidence type="ECO:0000313" key="1">
    <source>
        <dbReference type="EMBL" id="KKN06899.1"/>
    </source>
</evidence>
<evidence type="ECO:0008006" key="2">
    <source>
        <dbReference type="Google" id="ProtNLM"/>
    </source>
</evidence>
<dbReference type="EMBL" id="LAZR01004632">
    <property type="protein sequence ID" value="KKN06899.1"/>
    <property type="molecule type" value="Genomic_DNA"/>
</dbReference>
<name>A0A0F9MMQ2_9ZZZZ</name>
<gene>
    <name evidence="1" type="ORF">LCGC14_1072580</name>
</gene>
<proteinExistence type="predicted"/>